<organism evidence="2 3">
    <name type="scientific">Chondrus crispus</name>
    <name type="common">Carrageen Irish moss</name>
    <name type="synonym">Polymorpha crispa</name>
    <dbReference type="NCBI Taxonomy" id="2769"/>
    <lineage>
        <taxon>Eukaryota</taxon>
        <taxon>Rhodophyta</taxon>
        <taxon>Florideophyceae</taxon>
        <taxon>Rhodymeniophycidae</taxon>
        <taxon>Gigartinales</taxon>
        <taxon>Gigartinaceae</taxon>
        <taxon>Chondrus</taxon>
    </lineage>
</organism>
<proteinExistence type="predicted"/>
<evidence type="ECO:0008006" key="4">
    <source>
        <dbReference type="Google" id="ProtNLM"/>
    </source>
</evidence>
<dbReference type="GeneID" id="17326526"/>
<keyword evidence="3" id="KW-1185">Reference proteome</keyword>
<feature type="transmembrane region" description="Helical" evidence="1">
    <location>
        <begin position="73"/>
        <end position="91"/>
    </location>
</feature>
<evidence type="ECO:0000313" key="2">
    <source>
        <dbReference type="EMBL" id="CDF38909.1"/>
    </source>
</evidence>
<reference evidence="3" key="1">
    <citation type="journal article" date="2013" name="Proc. Natl. Acad. Sci. U.S.A.">
        <title>Genome structure and metabolic features in the red seaweed Chondrus crispus shed light on evolution of the Archaeplastida.</title>
        <authorList>
            <person name="Collen J."/>
            <person name="Porcel B."/>
            <person name="Carre W."/>
            <person name="Ball S.G."/>
            <person name="Chaparro C."/>
            <person name="Tonon T."/>
            <person name="Barbeyron T."/>
            <person name="Michel G."/>
            <person name="Noel B."/>
            <person name="Valentin K."/>
            <person name="Elias M."/>
            <person name="Artiguenave F."/>
            <person name="Arun A."/>
            <person name="Aury J.M."/>
            <person name="Barbosa-Neto J.F."/>
            <person name="Bothwell J.H."/>
            <person name="Bouget F.Y."/>
            <person name="Brillet L."/>
            <person name="Cabello-Hurtado F."/>
            <person name="Capella-Gutierrez S."/>
            <person name="Charrier B."/>
            <person name="Cladiere L."/>
            <person name="Cock J.M."/>
            <person name="Coelho S.M."/>
            <person name="Colleoni C."/>
            <person name="Czjzek M."/>
            <person name="Da Silva C."/>
            <person name="Delage L."/>
            <person name="Denoeud F."/>
            <person name="Deschamps P."/>
            <person name="Dittami S.M."/>
            <person name="Gabaldon T."/>
            <person name="Gachon C.M."/>
            <person name="Groisillier A."/>
            <person name="Herve C."/>
            <person name="Jabbari K."/>
            <person name="Katinka M."/>
            <person name="Kloareg B."/>
            <person name="Kowalczyk N."/>
            <person name="Labadie K."/>
            <person name="Leblanc C."/>
            <person name="Lopez P.J."/>
            <person name="McLachlan D.H."/>
            <person name="Meslet-Cladiere L."/>
            <person name="Moustafa A."/>
            <person name="Nehr Z."/>
            <person name="Nyvall Collen P."/>
            <person name="Panaud O."/>
            <person name="Partensky F."/>
            <person name="Poulain J."/>
            <person name="Rensing S.A."/>
            <person name="Rousvoal S."/>
            <person name="Samson G."/>
            <person name="Symeonidi A."/>
            <person name="Weissenbach J."/>
            <person name="Zambounis A."/>
            <person name="Wincker P."/>
            <person name="Boyen C."/>
        </authorList>
    </citation>
    <scope>NUCLEOTIDE SEQUENCE [LARGE SCALE GENOMIC DNA]</scope>
    <source>
        <strain evidence="3">cv. Stackhouse</strain>
    </source>
</reference>
<name>R7QLE7_CHOCR</name>
<gene>
    <name evidence="2" type="ORF">CHC_T00006396001</name>
</gene>
<dbReference type="EMBL" id="HG001975">
    <property type="protein sequence ID" value="CDF38909.1"/>
    <property type="molecule type" value="Genomic_DNA"/>
</dbReference>
<dbReference type="RefSeq" id="XP_005718814.1">
    <property type="nucleotide sequence ID" value="XM_005718757.1"/>
</dbReference>
<keyword evidence="1" id="KW-0812">Transmembrane</keyword>
<feature type="transmembrane region" description="Helical" evidence="1">
    <location>
        <begin position="42"/>
        <end position="61"/>
    </location>
</feature>
<dbReference type="AlphaFoldDB" id="R7QLE7"/>
<keyword evidence="1" id="KW-1133">Transmembrane helix</keyword>
<evidence type="ECO:0000313" key="3">
    <source>
        <dbReference type="Proteomes" id="UP000012073"/>
    </source>
</evidence>
<dbReference type="OrthoDB" id="201504at2759"/>
<dbReference type="KEGG" id="ccp:CHC_T00006396001"/>
<dbReference type="Pfam" id="PF06966">
    <property type="entry name" value="DUF1295"/>
    <property type="match status" value="1"/>
</dbReference>
<feature type="transmembrane region" description="Helical" evidence="1">
    <location>
        <begin position="103"/>
        <end position="121"/>
    </location>
</feature>
<evidence type="ECO:0000256" key="1">
    <source>
        <dbReference type="SAM" id="Phobius"/>
    </source>
</evidence>
<feature type="transmembrane region" description="Helical" evidence="1">
    <location>
        <begin position="150"/>
        <end position="171"/>
    </location>
</feature>
<keyword evidence="1" id="KW-0472">Membrane</keyword>
<sequence>MSQFDFLSAIQTISVASTQILPPLLSSPSLPDIADTAIALNPIVTSFWLTHILIFLQIVLSIFSRSYAWNDRFWPFIPPILSLVFTLHAPISSDRRTDSRVDPRLSLMCGLLIIWSSRLTTNAMRRGYYSPGFLDYRYTWLQANVLRIKFLFNIAYCVTICGYMKIILAMVSSPL</sequence>
<accession>R7QLE7</accession>
<protein>
    <recommendedName>
        <fullName evidence="4">Transmembrane protein</fullName>
    </recommendedName>
</protein>
<dbReference type="PhylomeDB" id="R7QLE7"/>
<dbReference type="InterPro" id="IPR010721">
    <property type="entry name" value="UstE-like"/>
</dbReference>
<dbReference type="Gramene" id="CDF38909">
    <property type="protein sequence ID" value="CDF38909"/>
    <property type="gene ID" value="CHC_T00006396001"/>
</dbReference>
<dbReference type="Proteomes" id="UP000012073">
    <property type="component" value="Unassembled WGS sequence"/>
</dbReference>